<reference evidence="1 2" key="1">
    <citation type="journal article" date="2014" name="Genome Announc.">
        <title>Complete Genome Sequence of the Thermophilic Polychlorinated Biphenyl Degrader Geobacillus sp. Strain JF8 (NBRC 109937).</title>
        <authorList>
            <person name="Shintani M."/>
            <person name="Ohtsubo Y."/>
            <person name="Fukuda K."/>
            <person name="Hosoyama A."/>
            <person name="Ohji S."/>
            <person name="Yamazoe A."/>
            <person name="Fujita N."/>
            <person name="Nagata Y."/>
            <person name="Tsuda M."/>
            <person name="Hatta T."/>
            <person name="Kimbara K."/>
        </authorList>
    </citation>
    <scope>NUCLEOTIDE SEQUENCE [LARGE SCALE GENOMIC DNA]</scope>
    <source>
        <strain evidence="1 2">JF8</strain>
    </source>
</reference>
<evidence type="ECO:0000313" key="1">
    <source>
        <dbReference type="EMBL" id="AGT30788.1"/>
    </source>
</evidence>
<dbReference type="KEGG" id="gjf:M493_02270"/>
<proteinExistence type="predicted"/>
<accession>S5ZKD9</accession>
<dbReference type="Proteomes" id="UP000015500">
    <property type="component" value="Chromosome"/>
</dbReference>
<dbReference type="HOGENOM" id="CLU_3403740_0_0_9"/>
<dbReference type="EMBL" id="CP006254">
    <property type="protein sequence ID" value="AGT30788.1"/>
    <property type="molecule type" value="Genomic_DNA"/>
</dbReference>
<gene>
    <name evidence="1" type="ORF">M493_02270</name>
</gene>
<dbReference type="STRING" id="1921421.M493_02270"/>
<evidence type="ECO:0000313" key="2">
    <source>
        <dbReference type="Proteomes" id="UP000015500"/>
    </source>
</evidence>
<dbReference type="AlphaFoldDB" id="S5ZKD9"/>
<keyword evidence="2" id="KW-1185">Reference proteome</keyword>
<organism evidence="1 2">
    <name type="scientific">Geobacillus genomosp. 3</name>
    <dbReference type="NCBI Taxonomy" id="1921421"/>
    <lineage>
        <taxon>Bacteria</taxon>
        <taxon>Bacillati</taxon>
        <taxon>Bacillota</taxon>
        <taxon>Bacilli</taxon>
        <taxon>Bacillales</taxon>
        <taxon>Anoxybacillaceae</taxon>
        <taxon>Geobacillus</taxon>
    </lineage>
</organism>
<sequence>MTAGFFCFSVMGICYRNIMIAELFFERGTT</sequence>
<protein>
    <submittedName>
        <fullName evidence="1">Uncharacterized protein</fullName>
    </submittedName>
</protein>
<name>S5ZKD9_GEOG3</name>